<dbReference type="SUPFAM" id="SSF52317">
    <property type="entry name" value="Class I glutamine amidotransferase-like"/>
    <property type="match status" value="1"/>
</dbReference>
<accession>A0A927BG24</accession>
<dbReference type="AlphaFoldDB" id="A0A927BG24"/>
<dbReference type="Pfam" id="PF03575">
    <property type="entry name" value="Peptidase_S51"/>
    <property type="match status" value="1"/>
</dbReference>
<evidence type="ECO:0000313" key="10">
    <source>
        <dbReference type="Proteomes" id="UP000612233"/>
    </source>
</evidence>
<dbReference type="InterPro" id="IPR029062">
    <property type="entry name" value="Class_I_gatase-like"/>
</dbReference>
<proteinExistence type="inferred from homology"/>
<evidence type="ECO:0000313" key="9">
    <source>
        <dbReference type="EMBL" id="MBD2770227.1"/>
    </source>
</evidence>
<comment type="caution">
    <text evidence="9">The sequence shown here is derived from an EMBL/GenBank/DDBJ whole genome shotgun (WGS) entry which is preliminary data.</text>
</comment>
<dbReference type="GO" id="GO:0008236">
    <property type="term" value="F:serine-type peptidase activity"/>
    <property type="evidence" value="ECO:0007669"/>
    <property type="project" value="UniProtKB-KW"/>
</dbReference>
<dbReference type="GO" id="GO:0004180">
    <property type="term" value="F:carboxypeptidase activity"/>
    <property type="evidence" value="ECO:0007669"/>
    <property type="project" value="UniProtKB-KW"/>
</dbReference>
<evidence type="ECO:0000256" key="2">
    <source>
        <dbReference type="ARBA" id="ARBA00002039"/>
    </source>
</evidence>
<sequence length="277" mass="29668">MPVAAASSTIAPRGTLVLLGGGDDDPMLTLLAGLLLDQSASIEVLTTATRRQPARTAAAYAHSLHQLNCPNVRHLRVDETHPADDPATLARLRNATLVFLSGGDQERITDFLRNTEFLAVLKDKYQHEANFIVAGTSAGAAAMAEFMLVDGYGWRSLLGGRIEVQPGLGLLRGVLLDQHFAERARYPRLLHAVLAQPRLLGIGLSEETGLVIRPNQTAEVFGDGVVVVVDAAQATHNSLPNTSEGQFISGHGLQLHLLVPGQQLDVASRKVNSEVMK</sequence>
<keyword evidence="9" id="KW-0121">Carboxypeptidase</keyword>
<keyword evidence="7 9" id="KW-0378">Hydrolase</keyword>
<protein>
    <recommendedName>
        <fullName evidence="5">Cyanophycinase</fullName>
        <ecNumber evidence="4">3.4.15.6</ecNumber>
    </recommendedName>
</protein>
<dbReference type="Gene3D" id="3.40.50.880">
    <property type="match status" value="1"/>
</dbReference>
<dbReference type="NCBIfam" id="TIGR02069">
    <property type="entry name" value="cyanophycinase"/>
    <property type="match status" value="1"/>
</dbReference>
<dbReference type="CDD" id="cd03145">
    <property type="entry name" value="GAT1_cyanophycinase"/>
    <property type="match status" value="1"/>
</dbReference>
<name>A0A927BG24_9BACT</name>
<dbReference type="RefSeq" id="WP_191007036.1">
    <property type="nucleotide sequence ID" value="NZ_JACXAD010000031.1"/>
</dbReference>
<evidence type="ECO:0000256" key="1">
    <source>
        <dbReference type="ARBA" id="ARBA00001092"/>
    </source>
</evidence>
<keyword evidence="8" id="KW-0720">Serine protease</keyword>
<keyword evidence="10" id="KW-1185">Reference proteome</keyword>
<evidence type="ECO:0000256" key="7">
    <source>
        <dbReference type="ARBA" id="ARBA00022801"/>
    </source>
</evidence>
<dbReference type="EMBL" id="JACXAD010000031">
    <property type="protein sequence ID" value="MBD2770227.1"/>
    <property type="molecule type" value="Genomic_DNA"/>
</dbReference>
<comment type="function">
    <text evidence="2">Exopeptidase that catalyzes the hydrolytic cleavage of multi-L-arginyl-poly-L-aspartic acid (cyanophycin; a water-insoluble reserve polymer) into aspartate-arginine dipeptides.</text>
</comment>
<reference evidence="9" key="1">
    <citation type="submission" date="2020-09" db="EMBL/GenBank/DDBJ databases">
        <authorList>
            <person name="Kim M.K."/>
        </authorList>
    </citation>
    <scope>NUCLEOTIDE SEQUENCE</scope>
    <source>
        <strain evidence="9">BT664</strain>
    </source>
</reference>
<gene>
    <name evidence="9" type="ORF">IC235_20265</name>
</gene>
<comment type="similarity">
    <text evidence="3">Belongs to the peptidase S51 family.</text>
</comment>
<dbReference type="PANTHER" id="PTHR36175:SF1">
    <property type="entry name" value="CYANOPHYCINASE"/>
    <property type="match status" value="1"/>
</dbReference>
<dbReference type="EC" id="3.4.15.6" evidence="4"/>
<dbReference type="GO" id="GO:0008241">
    <property type="term" value="F:peptidyl-dipeptidase activity"/>
    <property type="evidence" value="ECO:0007669"/>
    <property type="project" value="UniProtKB-EC"/>
</dbReference>
<dbReference type="InterPro" id="IPR011811">
    <property type="entry name" value="Peptidase_S51_cyanophycinase"/>
</dbReference>
<evidence type="ECO:0000256" key="8">
    <source>
        <dbReference type="ARBA" id="ARBA00022825"/>
    </source>
</evidence>
<evidence type="ECO:0000256" key="6">
    <source>
        <dbReference type="ARBA" id="ARBA00022670"/>
    </source>
</evidence>
<dbReference type="GO" id="GO:0006508">
    <property type="term" value="P:proteolysis"/>
    <property type="evidence" value="ECO:0007669"/>
    <property type="project" value="UniProtKB-KW"/>
</dbReference>
<evidence type="ECO:0000256" key="4">
    <source>
        <dbReference type="ARBA" id="ARBA00013115"/>
    </source>
</evidence>
<comment type="catalytic activity">
    <reaction evidence="1">
        <text>[L-4-(L-arginin-2-N-yl)aspartate](n) + H2O = [L-4-(L-arginin-2-N-yl)aspartate](n-1) + L-4-(L-arginin-2-N-yl)aspartate</text>
        <dbReference type="Rhea" id="RHEA:12845"/>
        <dbReference type="Rhea" id="RHEA-COMP:13728"/>
        <dbReference type="Rhea" id="RHEA-COMP:13734"/>
        <dbReference type="ChEBI" id="CHEBI:15377"/>
        <dbReference type="ChEBI" id="CHEBI:137986"/>
        <dbReference type="ChEBI" id="CHEBI:137991"/>
        <dbReference type="EC" id="3.4.15.6"/>
    </reaction>
</comment>
<dbReference type="PANTHER" id="PTHR36175">
    <property type="entry name" value="CYANOPHYCINASE"/>
    <property type="match status" value="1"/>
</dbReference>
<dbReference type="Proteomes" id="UP000612233">
    <property type="component" value="Unassembled WGS sequence"/>
</dbReference>
<organism evidence="9 10">
    <name type="scientific">Hymenobacter montanus</name>
    <dbReference type="NCBI Taxonomy" id="2771359"/>
    <lineage>
        <taxon>Bacteria</taxon>
        <taxon>Pseudomonadati</taxon>
        <taxon>Bacteroidota</taxon>
        <taxon>Cytophagia</taxon>
        <taxon>Cytophagales</taxon>
        <taxon>Hymenobacteraceae</taxon>
        <taxon>Hymenobacter</taxon>
    </lineage>
</organism>
<evidence type="ECO:0000256" key="3">
    <source>
        <dbReference type="ARBA" id="ARBA00006534"/>
    </source>
</evidence>
<dbReference type="InterPro" id="IPR005320">
    <property type="entry name" value="Peptidase_S51"/>
</dbReference>
<evidence type="ECO:0000256" key="5">
    <source>
        <dbReference type="ARBA" id="ARBA00015719"/>
    </source>
</evidence>
<keyword evidence="6" id="KW-0645">Protease</keyword>